<dbReference type="EMBL" id="GBXM01079543">
    <property type="protein sequence ID" value="JAH29034.1"/>
    <property type="molecule type" value="Transcribed_RNA"/>
</dbReference>
<reference evidence="1" key="1">
    <citation type="submission" date="2014-11" db="EMBL/GenBank/DDBJ databases">
        <authorList>
            <person name="Amaro Gonzalez C."/>
        </authorList>
    </citation>
    <scope>NUCLEOTIDE SEQUENCE</scope>
</reference>
<organism evidence="1">
    <name type="scientific">Anguilla anguilla</name>
    <name type="common">European freshwater eel</name>
    <name type="synonym">Muraena anguilla</name>
    <dbReference type="NCBI Taxonomy" id="7936"/>
    <lineage>
        <taxon>Eukaryota</taxon>
        <taxon>Metazoa</taxon>
        <taxon>Chordata</taxon>
        <taxon>Craniata</taxon>
        <taxon>Vertebrata</taxon>
        <taxon>Euteleostomi</taxon>
        <taxon>Actinopterygii</taxon>
        <taxon>Neopterygii</taxon>
        <taxon>Teleostei</taxon>
        <taxon>Anguilliformes</taxon>
        <taxon>Anguillidae</taxon>
        <taxon>Anguilla</taxon>
    </lineage>
</organism>
<dbReference type="AlphaFoldDB" id="A0A0E9RIU9"/>
<evidence type="ECO:0000313" key="1">
    <source>
        <dbReference type="EMBL" id="JAH29034.1"/>
    </source>
</evidence>
<proteinExistence type="predicted"/>
<reference evidence="1" key="2">
    <citation type="journal article" date="2015" name="Fish Shellfish Immunol.">
        <title>Early steps in the European eel (Anguilla anguilla)-Vibrio vulnificus interaction in the gills: Role of the RtxA13 toxin.</title>
        <authorList>
            <person name="Callol A."/>
            <person name="Pajuelo D."/>
            <person name="Ebbesson L."/>
            <person name="Teles M."/>
            <person name="MacKenzie S."/>
            <person name="Amaro C."/>
        </authorList>
    </citation>
    <scope>NUCLEOTIDE SEQUENCE</scope>
</reference>
<protein>
    <submittedName>
        <fullName evidence="1">Uncharacterized protein</fullName>
    </submittedName>
</protein>
<name>A0A0E9RIU9_ANGAN</name>
<sequence length="32" mass="3679">MMSCVVYVHLVGFNQESNTRSWQQPVNLLGKL</sequence>
<accession>A0A0E9RIU9</accession>